<dbReference type="AlphaFoldDB" id="A0A8J5F2F1"/>
<reference evidence="2 3" key="1">
    <citation type="submission" date="2020-08" db="EMBL/GenBank/DDBJ databases">
        <title>Plant Genome Project.</title>
        <authorList>
            <person name="Zhang R.-G."/>
        </authorList>
    </citation>
    <scope>NUCLEOTIDE SEQUENCE [LARGE SCALE GENOMIC DNA]</scope>
    <source>
        <tissue evidence="2">Rhizome</tissue>
    </source>
</reference>
<feature type="chain" id="PRO_5035152278" description="Glycine-rich protein" evidence="1">
    <location>
        <begin position="25"/>
        <end position="88"/>
    </location>
</feature>
<proteinExistence type="predicted"/>
<accession>A0A8J5F2F1</accession>
<evidence type="ECO:0008006" key="4">
    <source>
        <dbReference type="Google" id="ProtNLM"/>
    </source>
</evidence>
<gene>
    <name evidence="2" type="ORF">ZIOFF_057227</name>
</gene>
<evidence type="ECO:0000313" key="2">
    <source>
        <dbReference type="EMBL" id="KAG6480642.1"/>
    </source>
</evidence>
<organism evidence="2 3">
    <name type="scientific">Zingiber officinale</name>
    <name type="common">Ginger</name>
    <name type="synonym">Amomum zingiber</name>
    <dbReference type="NCBI Taxonomy" id="94328"/>
    <lineage>
        <taxon>Eukaryota</taxon>
        <taxon>Viridiplantae</taxon>
        <taxon>Streptophyta</taxon>
        <taxon>Embryophyta</taxon>
        <taxon>Tracheophyta</taxon>
        <taxon>Spermatophyta</taxon>
        <taxon>Magnoliopsida</taxon>
        <taxon>Liliopsida</taxon>
        <taxon>Zingiberales</taxon>
        <taxon>Zingiberaceae</taxon>
        <taxon>Zingiber</taxon>
    </lineage>
</organism>
<sequence>MEFSVKPLLLLALIFATSVPCLEGRNIKNKPENYKPQNFFGYGGFYGNPMGPQLGFSAPGFGTVPIIGNAPFPGSGGVVGGGRLAVKP</sequence>
<evidence type="ECO:0000313" key="3">
    <source>
        <dbReference type="Proteomes" id="UP000734854"/>
    </source>
</evidence>
<keyword evidence="3" id="KW-1185">Reference proteome</keyword>
<feature type="signal peptide" evidence="1">
    <location>
        <begin position="1"/>
        <end position="24"/>
    </location>
</feature>
<name>A0A8J5F2F1_ZINOF</name>
<protein>
    <recommendedName>
        <fullName evidence="4">Glycine-rich protein</fullName>
    </recommendedName>
</protein>
<keyword evidence="1" id="KW-0732">Signal</keyword>
<dbReference type="Proteomes" id="UP000734854">
    <property type="component" value="Unassembled WGS sequence"/>
</dbReference>
<comment type="caution">
    <text evidence="2">The sequence shown here is derived from an EMBL/GenBank/DDBJ whole genome shotgun (WGS) entry which is preliminary data.</text>
</comment>
<evidence type="ECO:0000256" key="1">
    <source>
        <dbReference type="SAM" id="SignalP"/>
    </source>
</evidence>
<dbReference type="EMBL" id="JACMSC010000016">
    <property type="protein sequence ID" value="KAG6480642.1"/>
    <property type="molecule type" value="Genomic_DNA"/>
</dbReference>